<dbReference type="PROSITE" id="PS00627">
    <property type="entry name" value="GHMP_KINASES_ATP"/>
    <property type="match status" value="1"/>
</dbReference>
<dbReference type="Pfam" id="PF10509">
    <property type="entry name" value="GalKase_gal_bdg"/>
    <property type="match status" value="1"/>
</dbReference>
<dbReference type="PRINTS" id="PR00473">
    <property type="entry name" value="GALCTOKINASE"/>
</dbReference>
<sequence>MSNGICEGEGLYPPELPLPDTEEIETLRKHFVNKYNSEPDFYVRAPGRVNLIGEHVDYCGYSVCPMAIQQHILVAFKKSDDMLVRLSNVDHNYEDIELSVDDISIPTDEIPVWYRYFLCGVKGVLERMDGEAAPAGMMAVVSGNILPNSGLSSSSALVCAATLAVSKAYGMTLTKRELAELATKSERYIGTQGGGMDQAIAFLATEGCANVISFNPLTATELKLPEGAVFVIASSLIQMNKAATQDFNRRVVECRLVSQLLSKRLRIDWKKIHRLDSMQKSIGLGVRHLRALATETLHEEPYKKDEICRELQITQDELDRISLTENTKNIKEFKLKQRMLHVTQEVERVQEFIRICKECAKGDMSPESGLYNLGLLMKKSHESLKTLYECSHEELDKIISIAEKHTLGARLTGAGWGGCTVALTTADKVDDYISALKEEFYTDNPRADDLDLSSLVFPTQPGGGAAIYVKA</sequence>
<dbReference type="InterPro" id="IPR006206">
    <property type="entry name" value="Mevalonate/galactokinase"/>
</dbReference>
<reference evidence="9" key="1">
    <citation type="journal article" date="2024" name="Gigascience">
        <title>Chromosome-level genome of the poultry shaft louse Menopon gallinae provides insight into the host-switching and adaptive evolution of parasitic lice.</title>
        <authorList>
            <person name="Xu Y."/>
            <person name="Ma L."/>
            <person name="Liu S."/>
            <person name="Liang Y."/>
            <person name="Liu Q."/>
            <person name="He Z."/>
            <person name="Tian L."/>
            <person name="Duan Y."/>
            <person name="Cai W."/>
            <person name="Li H."/>
            <person name="Song F."/>
        </authorList>
    </citation>
    <scope>NUCLEOTIDE SEQUENCE</scope>
    <source>
        <strain evidence="9">Cailab_2023a</strain>
    </source>
</reference>
<dbReference type="SUPFAM" id="SSF55060">
    <property type="entry name" value="GHMP Kinase, C-terminal domain"/>
    <property type="match status" value="1"/>
</dbReference>
<keyword evidence="3" id="KW-0547">Nucleotide-binding</keyword>
<dbReference type="Gene3D" id="1.20.1440.340">
    <property type="match status" value="1"/>
</dbReference>
<dbReference type="InterPro" id="IPR020568">
    <property type="entry name" value="Ribosomal_Su5_D2-typ_SF"/>
</dbReference>
<keyword evidence="2" id="KW-0808">Transferase</keyword>
<dbReference type="GO" id="GO:0004335">
    <property type="term" value="F:galactokinase activity"/>
    <property type="evidence" value="ECO:0007669"/>
    <property type="project" value="InterPro"/>
</dbReference>
<dbReference type="InterPro" id="IPR006203">
    <property type="entry name" value="GHMP_knse_ATP-bd_CS"/>
</dbReference>
<keyword evidence="5" id="KW-0067">ATP-binding</keyword>
<evidence type="ECO:0008006" key="10">
    <source>
        <dbReference type="Google" id="ProtNLM"/>
    </source>
</evidence>
<feature type="domain" description="GHMP kinase C-terminal" evidence="7">
    <location>
        <begin position="372"/>
        <end position="441"/>
    </location>
</feature>
<dbReference type="GO" id="GO:0005524">
    <property type="term" value="F:ATP binding"/>
    <property type="evidence" value="ECO:0007669"/>
    <property type="project" value="UniProtKB-KW"/>
</dbReference>
<dbReference type="InterPro" id="IPR019741">
    <property type="entry name" value="Galactokinase_CS"/>
</dbReference>
<evidence type="ECO:0000256" key="3">
    <source>
        <dbReference type="ARBA" id="ARBA00022741"/>
    </source>
</evidence>
<dbReference type="NCBIfam" id="TIGR00131">
    <property type="entry name" value="gal_kin"/>
    <property type="match status" value="1"/>
</dbReference>
<accession>A0AAW2IBR3</accession>
<dbReference type="Gene3D" id="3.30.230.10">
    <property type="match status" value="1"/>
</dbReference>
<protein>
    <recommendedName>
        <fullName evidence="10">Galactokinase</fullName>
    </recommendedName>
</protein>
<gene>
    <name evidence="9" type="ORF">PYX00_001238</name>
</gene>
<comment type="caution">
    <text evidence="9">The sequence shown here is derived from an EMBL/GenBank/DDBJ whole genome shotgun (WGS) entry which is preliminary data.</text>
</comment>
<dbReference type="GO" id="GO:0006012">
    <property type="term" value="P:galactose metabolic process"/>
    <property type="evidence" value="ECO:0007669"/>
    <property type="project" value="InterPro"/>
</dbReference>
<organism evidence="9">
    <name type="scientific">Menopon gallinae</name>
    <name type="common">poultry shaft louse</name>
    <dbReference type="NCBI Taxonomy" id="328185"/>
    <lineage>
        <taxon>Eukaryota</taxon>
        <taxon>Metazoa</taxon>
        <taxon>Ecdysozoa</taxon>
        <taxon>Arthropoda</taxon>
        <taxon>Hexapoda</taxon>
        <taxon>Insecta</taxon>
        <taxon>Pterygota</taxon>
        <taxon>Neoptera</taxon>
        <taxon>Paraneoptera</taxon>
        <taxon>Psocodea</taxon>
        <taxon>Troctomorpha</taxon>
        <taxon>Phthiraptera</taxon>
        <taxon>Amblycera</taxon>
        <taxon>Menoponidae</taxon>
        <taxon>Menopon</taxon>
    </lineage>
</organism>
<dbReference type="EMBL" id="JARGDH010000001">
    <property type="protein sequence ID" value="KAL0279740.1"/>
    <property type="molecule type" value="Genomic_DNA"/>
</dbReference>
<dbReference type="SUPFAM" id="SSF54211">
    <property type="entry name" value="Ribosomal protein S5 domain 2-like"/>
    <property type="match status" value="1"/>
</dbReference>
<evidence type="ECO:0000256" key="5">
    <source>
        <dbReference type="ARBA" id="ARBA00022840"/>
    </source>
</evidence>
<comment type="similarity">
    <text evidence="1">Belongs to the GHMP kinase family. GalK subfamily.</text>
</comment>
<evidence type="ECO:0000259" key="8">
    <source>
        <dbReference type="Pfam" id="PF10509"/>
    </source>
</evidence>
<dbReference type="InterPro" id="IPR014721">
    <property type="entry name" value="Ribsml_uS5_D2-typ_fold_subgr"/>
</dbReference>
<evidence type="ECO:0000256" key="2">
    <source>
        <dbReference type="ARBA" id="ARBA00022679"/>
    </source>
</evidence>
<dbReference type="EMBL" id="JARGDH010000001">
    <property type="protein sequence ID" value="KAL0279739.1"/>
    <property type="molecule type" value="Genomic_DNA"/>
</dbReference>
<dbReference type="PANTHER" id="PTHR10457">
    <property type="entry name" value="MEVALONATE KINASE/GALACTOKINASE"/>
    <property type="match status" value="1"/>
</dbReference>
<dbReference type="PANTHER" id="PTHR10457:SF7">
    <property type="entry name" value="GALACTOKINASE-RELATED"/>
    <property type="match status" value="1"/>
</dbReference>
<dbReference type="Gene3D" id="3.30.70.3170">
    <property type="match status" value="1"/>
</dbReference>
<evidence type="ECO:0000256" key="1">
    <source>
        <dbReference type="ARBA" id="ARBA00006566"/>
    </source>
</evidence>
<dbReference type="InterPro" id="IPR000705">
    <property type="entry name" value="Galactokinase"/>
</dbReference>
<dbReference type="PRINTS" id="PR00959">
    <property type="entry name" value="MEVGALKINASE"/>
</dbReference>
<dbReference type="InterPro" id="IPR036554">
    <property type="entry name" value="GHMP_kinase_C_sf"/>
</dbReference>
<dbReference type="InterPro" id="IPR019539">
    <property type="entry name" value="GalKase_N"/>
</dbReference>
<feature type="domain" description="Galactokinase N-terminal" evidence="8">
    <location>
        <begin position="30"/>
        <end position="78"/>
    </location>
</feature>
<dbReference type="GO" id="GO:0005829">
    <property type="term" value="C:cytosol"/>
    <property type="evidence" value="ECO:0007669"/>
    <property type="project" value="TreeGrafter"/>
</dbReference>
<evidence type="ECO:0000313" key="9">
    <source>
        <dbReference type="EMBL" id="KAL0279740.1"/>
    </source>
</evidence>
<dbReference type="Pfam" id="PF08544">
    <property type="entry name" value="GHMP_kinases_C"/>
    <property type="match status" value="1"/>
</dbReference>
<feature type="domain" description="GHMP kinase N-terminal" evidence="6">
    <location>
        <begin position="121"/>
        <end position="203"/>
    </location>
</feature>
<evidence type="ECO:0000256" key="4">
    <source>
        <dbReference type="ARBA" id="ARBA00022777"/>
    </source>
</evidence>
<dbReference type="InterPro" id="IPR006204">
    <property type="entry name" value="GHMP_kinase_N_dom"/>
</dbReference>
<dbReference type="PIRSF" id="PIRSF000530">
    <property type="entry name" value="Galactokinase"/>
    <property type="match status" value="1"/>
</dbReference>
<dbReference type="PROSITE" id="PS00106">
    <property type="entry name" value="GALACTOKINASE"/>
    <property type="match status" value="1"/>
</dbReference>
<evidence type="ECO:0000259" key="6">
    <source>
        <dbReference type="Pfam" id="PF00288"/>
    </source>
</evidence>
<proteinExistence type="inferred from homology"/>
<keyword evidence="4" id="KW-0418">Kinase</keyword>
<evidence type="ECO:0000259" key="7">
    <source>
        <dbReference type="Pfam" id="PF08544"/>
    </source>
</evidence>
<dbReference type="InterPro" id="IPR013750">
    <property type="entry name" value="GHMP_kinase_C_dom"/>
</dbReference>
<dbReference type="AlphaFoldDB" id="A0AAW2IBR3"/>
<dbReference type="Pfam" id="PF00288">
    <property type="entry name" value="GHMP_kinases_N"/>
    <property type="match status" value="1"/>
</dbReference>
<name>A0AAW2IBR3_9NEOP</name>